<protein>
    <submittedName>
        <fullName evidence="6">DNA-directed RNA polymerase specialized sigma subunit, sigma24 family</fullName>
    </submittedName>
</protein>
<keyword evidence="6" id="KW-0240">DNA-directed RNA polymerase</keyword>
<evidence type="ECO:0000313" key="7">
    <source>
        <dbReference type="Proteomes" id="UP000199691"/>
    </source>
</evidence>
<sequence length="276" mass="30761">MATKGRARRRYISVDAAATTADPELVAPLITMMITRNLRDRIPFADLDDVVQGTVAKFLARPLELRSEIKYFSAYITKLATNAAVDYYRARAKEIPAGTWMDIEFLLLGGEPVTRDTFREQRQRLNLLDLAARLIPDMVDAMRLFLDGFNLAEVAEIIGKPQIEVYTAFRDIARRLDTRYVHEVDASTRPVPSGPPQIARAVGALGKRQADVLRMSADGLEPRAIAEVLGIDKNAVRASKSIAIKTIRDQLGLANSAEVLERVRQLSWTSQEPRAS</sequence>
<dbReference type="GO" id="GO:0003677">
    <property type="term" value="F:DNA binding"/>
    <property type="evidence" value="ECO:0007669"/>
    <property type="project" value="UniProtKB-KW"/>
</dbReference>
<dbReference type="GO" id="GO:0006352">
    <property type="term" value="P:DNA-templated transcription initiation"/>
    <property type="evidence" value="ECO:0007669"/>
    <property type="project" value="InterPro"/>
</dbReference>
<gene>
    <name evidence="6" type="ORF">SAMN05421507_115131</name>
</gene>
<dbReference type="GO" id="GO:0000428">
    <property type="term" value="C:DNA-directed RNA polymerase complex"/>
    <property type="evidence" value="ECO:0007669"/>
    <property type="project" value="UniProtKB-KW"/>
</dbReference>
<dbReference type="SUPFAM" id="SSF88946">
    <property type="entry name" value="Sigma2 domain of RNA polymerase sigma factors"/>
    <property type="match status" value="1"/>
</dbReference>
<dbReference type="AlphaFoldDB" id="A0A1H0VTT5"/>
<dbReference type="InterPro" id="IPR013324">
    <property type="entry name" value="RNA_pol_sigma_r3/r4-like"/>
</dbReference>
<dbReference type="PANTHER" id="PTHR43133:SF8">
    <property type="entry name" value="RNA POLYMERASE SIGMA FACTOR HI_1459-RELATED"/>
    <property type="match status" value="1"/>
</dbReference>
<keyword evidence="7" id="KW-1185">Reference proteome</keyword>
<evidence type="ECO:0000313" key="6">
    <source>
        <dbReference type="EMBL" id="SDP81661.1"/>
    </source>
</evidence>
<dbReference type="Gene3D" id="1.10.1740.10">
    <property type="match status" value="1"/>
</dbReference>
<comment type="similarity">
    <text evidence="1">Belongs to the sigma-70 factor family. ECF subfamily.</text>
</comment>
<dbReference type="OrthoDB" id="9780326at2"/>
<dbReference type="InterPro" id="IPR013325">
    <property type="entry name" value="RNA_pol_sigma_r2"/>
</dbReference>
<proteinExistence type="inferred from homology"/>
<accession>A0A1H0VTT5</accession>
<name>A0A1H0VTT5_9PSEU</name>
<organism evidence="6 7">
    <name type="scientific">Lentzea jiangxiensis</name>
    <dbReference type="NCBI Taxonomy" id="641025"/>
    <lineage>
        <taxon>Bacteria</taxon>
        <taxon>Bacillati</taxon>
        <taxon>Actinomycetota</taxon>
        <taxon>Actinomycetes</taxon>
        <taxon>Pseudonocardiales</taxon>
        <taxon>Pseudonocardiaceae</taxon>
        <taxon>Lentzea</taxon>
    </lineage>
</organism>
<evidence type="ECO:0000256" key="2">
    <source>
        <dbReference type="ARBA" id="ARBA00023015"/>
    </source>
</evidence>
<evidence type="ECO:0000256" key="1">
    <source>
        <dbReference type="ARBA" id="ARBA00010641"/>
    </source>
</evidence>
<dbReference type="Proteomes" id="UP000199691">
    <property type="component" value="Unassembled WGS sequence"/>
</dbReference>
<evidence type="ECO:0000256" key="3">
    <source>
        <dbReference type="ARBA" id="ARBA00023082"/>
    </source>
</evidence>
<dbReference type="RefSeq" id="WP_090102212.1">
    <property type="nucleotide sequence ID" value="NZ_FNIX01000015.1"/>
</dbReference>
<evidence type="ECO:0000256" key="5">
    <source>
        <dbReference type="ARBA" id="ARBA00023163"/>
    </source>
</evidence>
<keyword evidence="4" id="KW-0238">DNA-binding</keyword>
<keyword evidence="3" id="KW-0731">Sigma factor</keyword>
<dbReference type="GO" id="GO:0016987">
    <property type="term" value="F:sigma factor activity"/>
    <property type="evidence" value="ECO:0007669"/>
    <property type="project" value="UniProtKB-KW"/>
</dbReference>
<evidence type="ECO:0000256" key="4">
    <source>
        <dbReference type="ARBA" id="ARBA00023125"/>
    </source>
</evidence>
<dbReference type="Gene3D" id="1.10.10.10">
    <property type="entry name" value="Winged helix-like DNA-binding domain superfamily/Winged helix DNA-binding domain"/>
    <property type="match status" value="1"/>
</dbReference>
<keyword evidence="5" id="KW-0804">Transcription</keyword>
<dbReference type="InterPro" id="IPR039425">
    <property type="entry name" value="RNA_pol_sigma-70-like"/>
</dbReference>
<dbReference type="PANTHER" id="PTHR43133">
    <property type="entry name" value="RNA POLYMERASE ECF-TYPE SIGMA FACTO"/>
    <property type="match status" value="1"/>
</dbReference>
<dbReference type="SUPFAM" id="SSF88659">
    <property type="entry name" value="Sigma3 and sigma4 domains of RNA polymerase sigma factors"/>
    <property type="match status" value="1"/>
</dbReference>
<dbReference type="EMBL" id="FNIX01000015">
    <property type="protein sequence ID" value="SDP81661.1"/>
    <property type="molecule type" value="Genomic_DNA"/>
</dbReference>
<dbReference type="STRING" id="641025.SAMN05421507_115131"/>
<reference evidence="7" key="1">
    <citation type="submission" date="2016-10" db="EMBL/GenBank/DDBJ databases">
        <authorList>
            <person name="Varghese N."/>
            <person name="Submissions S."/>
        </authorList>
    </citation>
    <scope>NUCLEOTIDE SEQUENCE [LARGE SCALE GENOMIC DNA]</scope>
    <source>
        <strain evidence="7">CGMCC 4.6609</strain>
    </source>
</reference>
<dbReference type="InterPro" id="IPR036388">
    <property type="entry name" value="WH-like_DNA-bd_sf"/>
</dbReference>
<keyword evidence="2" id="KW-0805">Transcription regulation</keyword>